<dbReference type="RefSeq" id="WP_011753405.1">
    <property type="nucleotide sequence ID" value="NC_008698.1"/>
</dbReference>
<name>A1S110_THEPD</name>
<proteinExistence type="predicted"/>
<dbReference type="Proteomes" id="UP000000641">
    <property type="component" value="Chromosome"/>
</dbReference>
<dbReference type="InterPro" id="IPR029044">
    <property type="entry name" value="Nucleotide-diphossugar_trans"/>
</dbReference>
<evidence type="ECO:0000256" key="1">
    <source>
        <dbReference type="SAM" id="Phobius"/>
    </source>
</evidence>
<dbReference type="SUPFAM" id="SSF53448">
    <property type="entry name" value="Nucleotide-diphospho-sugar transferases"/>
    <property type="match status" value="1"/>
</dbReference>
<sequence>MARAGEYPLITVAMVALNREWIIGHALKSLLSQTYPHDRIFFVLVDGGSVDRTVEVVREALSGSDLAGFEVVVQRSNIPEARNIAIERMRGEAIFFWDSDVLLEPDGLKMLYEAASDYGIDILSADTLSIKVSSVEEGWRVLEELCKKRGKIGVELVPAVAMGATLIRKIVLDRVRFDPELTFGEDADFCVKARSLGYRVAVHRGVVAVDVNVTGRAGSDIYVSKPLTELLKGIRKKAKVKVLGLSFDPGLKDVLVYMWRYKRYLYYLGYLPMLVALIVGLAKNLPMLTLLFPAYVLPYLLYQAKRRGILLGLKTFIASLVVGLPLSLSMLAYATARSLERFVSTPRRKKHVR</sequence>
<keyword evidence="4" id="KW-1185">Reference proteome</keyword>
<keyword evidence="1" id="KW-0812">Transmembrane</keyword>
<feature type="transmembrane region" description="Helical" evidence="1">
    <location>
        <begin position="287"/>
        <end position="304"/>
    </location>
</feature>
<reference evidence="4" key="1">
    <citation type="journal article" date="2008" name="J. Bacteriol.">
        <title>Genome sequence of Thermofilum pendens reveals an exceptional loss of biosynthetic pathways without genome reduction.</title>
        <authorList>
            <person name="Anderson I."/>
            <person name="Rodriguez J."/>
            <person name="Susanti D."/>
            <person name="Porat I."/>
            <person name="Reich C."/>
            <person name="Ulrich L.E."/>
            <person name="Elkins J.G."/>
            <person name="Mavromatis K."/>
            <person name="Lykidis A."/>
            <person name="Kim E."/>
            <person name="Thompson L.S."/>
            <person name="Nolan M."/>
            <person name="Land M."/>
            <person name="Copeland A."/>
            <person name="Lapidus A."/>
            <person name="Lucas S."/>
            <person name="Detter C."/>
            <person name="Zhulin I.B."/>
            <person name="Olsen G.J."/>
            <person name="Whitman W."/>
            <person name="Mukhopadhyay B."/>
            <person name="Bristow J."/>
            <person name="Kyrpides N."/>
        </authorList>
    </citation>
    <scope>NUCLEOTIDE SEQUENCE [LARGE SCALE GENOMIC DNA]</scope>
    <source>
        <strain evidence="4">DSM 2475 / Hrk 5</strain>
    </source>
</reference>
<dbReference type="EnsemblBacteria" id="ABL79140">
    <property type="protein sequence ID" value="ABL79140"/>
    <property type="gene ID" value="Tpen_1745"/>
</dbReference>
<dbReference type="Gene3D" id="3.90.550.10">
    <property type="entry name" value="Spore Coat Polysaccharide Biosynthesis Protein SpsA, Chain A"/>
    <property type="match status" value="1"/>
</dbReference>
<dbReference type="InterPro" id="IPR050834">
    <property type="entry name" value="Glycosyltransf_2"/>
</dbReference>
<dbReference type="PANTHER" id="PTHR43685">
    <property type="entry name" value="GLYCOSYLTRANSFERASE"/>
    <property type="match status" value="1"/>
</dbReference>
<dbReference type="eggNOG" id="arCOG01385">
    <property type="taxonomic scope" value="Archaea"/>
</dbReference>
<dbReference type="AlphaFoldDB" id="A1S110"/>
<dbReference type="CAZy" id="GT2">
    <property type="family name" value="Glycosyltransferase Family 2"/>
</dbReference>
<protein>
    <submittedName>
        <fullName evidence="3">Glycosyl transferase, family 2</fullName>
    </submittedName>
</protein>
<evidence type="ECO:0000313" key="3">
    <source>
        <dbReference type="EMBL" id="ABL79140.1"/>
    </source>
</evidence>
<evidence type="ECO:0000259" key="2">
    <source>
        <dbReference type="Pfam" id="PF00535"/>
    </source>
</evidence>
<dbReference type="PANTHER" id="PTHR43685:SF2">
    <property type="entry name" value="GLYCOSYLTRANSFERASE 2-LIKE DOMAIN-CONTAINING PROTEIN"/>
    <property type="match status" value="1"/>
</dbReference>
<feature type="domain" description="Glycosyltransferase 2-like" evidence="2">
    <location>
        <begin position="11"/>
        <end position="157"/>
    </location>
</feature>
<keyword evidence="1" id="KW-0472">Membrane</keyword>
<accession>A1S110</accession>
<dbReference type="STRING" id="368408.Tpen_1745"/>
<dbReference type="InterPro" id="IPR001173">
    <property type="entry name" value="Glyco_trans_2-like"/>
</dbReference>
<gene>
    <name evidence="3" type="ordered locus">Tpen_1745</name>
</gene>
<feature type="transmembrane region" description="Helical" evidence="1">
    <location>
        <begin position="264"/>
        <end position="281"/>
    </location>
</feature>
<dbReference type="GO" id="GO:0016740">
    <property type="term" value="F:transferase activity"/>
    <property type="evidence" value="ECO:0007669"/>
    <property type="project" value="UniProtKB-KW"/>
</dbReference>
<keyword evidence="1" id="KW-1133">Transmembrane helix</keyword>
<dbReference type="OrthoDB" id="23988at2157"/>
<dbReference type="Pfam" id="PF00535">
    <property type="entry name" value="Glycos_transf_2"/>
    <property type="match status" value="1"/>
</dbReference>
<dbReference type="EMBL" id="CP000505">
    <property type="protein sequence ID" value="ABL79140.1"/>
    <property type="molecule type" value="Genomic_DNA"/>
</dbReference>
<dbReference type="HOGENOM" id="CLU_779921_0_0_2"/>
<dbReference type="KEGG" id="tpe:Tpen_1745"/>
<evidence type="ECO:0000313" key="4">
    <source>
        <dbReference type="Proteomes" id="UP000000641"/>
    </source>
</evidence>
<keyword evidence="3" id="KW-0808">Transferase</keyword>
<dbReference type="GeneID" id="4601770"/>
<organism evidence="3 4">
    <name type="scientific">Thermofilum pendens (strain DSM 2475 / Hrk 5)</name>
    <dbReference type="NCBI Taxonomy" id="368408"/>
    <lineage>
        <taxon>Archaea</taxon>
        <taxon>Thermoproteota</taxon>
        <taxon>Thermoprotei</taxon>
        <taxon>Thermofilales</taxon>
        <taxon>Thermofilaceae</taxon>
        <taxon>Thermofilum</taxon>
    </lineage>
</organism>
<feature type="transmembrane region" description="Helical" evidence="1">
    <location>
        <begin position="316"/>
        <end position="336"/>
    </location>
</feature>